<gene>
    <name evidence="1" type="ORF">TSOC_003997</name>
</gene>
<evidence type="ECO:0000313" key="2">
    <source>
        <dbReference type="Proteomes" id="UP000236333"/>
    </source>
</evidence>
<dbReference type="AlphaFoldDB" id="A0A2J8AA74"/>
<keyword evidence="2" id="KW-1185">Reference proteome</keyword>
<comment type="caution">
    <text evidence="1">The sequence shown here is derived from an EMBL/GenBank/DDBJ whole genome shotgun (WGS) entry which is preliminary data.</text>
</comment>
<sequence>MLSKAVQCAPLSATVNAPISSALSSTSPAADGDTGIKRSPWCGWLVDEVKYAYSRDVRRQADQQQKKTL</sequence>
<evidence type="ECO:0000313" key="1">
    <source>
        <dbReference type="EMBL" id="PNH09411.1"/>
    </source>
</evidence>
<name>A0A2J8AA74_9CHLO</name>
<dbReference type="Proteomes" id="UP000236333">
    <property type="component" value="Unassembled WGS sequence"/>
</dbReference>
<protein>
    <submittedName>
        <fullName evidence="1">Uncharacterized protein</fullName>
    </submittedName>
</protein>
<dbReference type="EMBL" id="PGGS01000092">
    <property type="protein sequence ID" value="PNH09411.1"/>
    <property type="molecule type" value="Genomic_DNA"/>
</dbReference>
<proteinExistence type="predicted"/>
<reference evidence="1 2" key="1">
    <citation type="journal article" date="2017" name="Mol. Biol. Evol.">
        <title>The 4-celled Tetrabaena socialis nuclear genome reveals the essential components for genetic control of cell number at the origin of multicellularity in the volvocine lineage.</title>
        <authorList>
            <person name="Featherston J."/>
            <person name="Arakaki Y."/>
            <person name="Hanschen E.R."/>
            <person name="Ferris P.J."/>
            <person name="Michod R.E."/>
            <person name="Olson B.J.S.C."/>
            <person name="Nozaki H."/>
            <person name="Durand P.M."/>
        </authorList>
    </citation>
    <scope>NUCLEOTIDE SEQUENCE [LARGE SCALE GENOMIC DNA]</scope>
    <source>
        <strain evidence="1 2">NIES-571</strain>
    </source>
</reference>
<accession>A0A2J8AA74</accession>
<organism evidence="1 2">
    <name type="scientific">Tetrabaena socialis</name>
    <dbReference type="NCBI Taxonomy" id="47790"/>
    <lineage>
        <taxon>Eukaryota</taxon>
        <taxon>Viridiplantae</taxon>
        <taxon>Chlorophyta</taxon>
        <taxon>core chlorophytes</taxon>
        <taxon>Chlorophyceae</taxon>
        <taxon>CS clade</taxon>
        <taxon>Chlamydomonadales</taxon>
        <taxon>Tetrabaenaceae</taxon>
        <taxon>Tetrabaena</taxon>
    </lineage>
</organism>